<dbReference type="Proteomes" id="UP000718593">
    <property type="component" value="Unassembled WGS sequence"/>
</dbReference>
<proteinExistence type="predicted"/>
<dbReference type="InterPro" id="IPR009081">
    <property type="entry name" value="PP-bd_ACP"/>
</dbReference>
<name>A0A930BTC3_9RHOO</name>
<dbReference type="Gene3D" id="1.10.1200.10">
    <property type="entry name" value="ACP-like"/>
    <property type="match status" value="1"/>
</dbReference>
<accession>A0A930BTC3</accession>
<feature type="domain" description="Carrier" evidence="1">
    <location>
        <begin position="1"/>
        <end position="79"/>
    </location>
</feature>
<dbReference type="SUPFAM" id="SSF47336">
    <property type="entry name" value="ACP-like"/>
    <property type="match status" value="1"/>
</dbReference>
<reference evidence="2" key="1">
    <citation type="submission" date="2020-04" db="EMBL/GenBank/DDBJ databases">
        <title>Deep metagenomics examines the oral microbiome during advanced dental caries in children, revealing novel taxa and co-occurrences with host molecules.</title>
        <authorList>
            <person name="Baker J.L."/>
            <person name="Morton J.T."/>
            <person name="Dinis M."/>
            <person name="Alvarez R."/>
            <person name="Tran N.C."/>
            <person name="Knight R."/>
            <person name="Edlund A."/>
        </authorList>
    </citation>
    <scope>NUCLEOTIDE SEQUENCE</scope>
    <source>
        <strain evidence="2">JCVI_32_bin.24</strain>
    </source>
</reference>
<dbReference type="EMBL" id="JABZMI010000006">
    <property type="protein sequence ID" value="MBF1163603.1"/>
    <property type="molecule type" value="Genomic_DNA"/>
</dbReference>
<dbReference type="Pfam" id="PF00550">
    <property type="entry name" value="PP-binding"/>
    <property type="match status" value="1"/>
</dbReference>
<evidence type="ECO:0000259" key="1">
    <source>
        <dbReference type="PROSITE" id="PS50075"/>
    </source>
</evidence>
<organism evidence="2 3">
    <name type="scientific">Dechloromonas agitata</name>
    <dbReference type="NCBI Taxonomy" id="73030"/>
    <lineage>
        <taxon>Bacteria</taxon>
        <taxon>Pseudomonadati</taxon>
        <taxon>Pseudomonadota</taxon>
        <taxon>Betaproteobacteria</taxon>
        <taxon>Rhodocyclales</taxon>
        <taxon>Azonexaceae</taxon>
        <taxon>Dechloromonas</taxon>
    </lineage>
</organism>
<gene>
    <name evidence="2" type="ORF">HXL68_01035</name>
</gene>
<dbReference type="AlphaFoldDB" id="A0A930BTC3"/>
<evidence type="ECO:0000313" key="2">
    <source>
        <dbReference type="EMBL" id="MBF1163603.1"/>
    </source>
</evidence>
<dbReference type="PROSITE" id="PS50075">
    <property type="entry name" value="CARRIER"/>
    <property type="match status" value="1"/>
</dbReference>
<dbReference type="RefSeq" id="WP_027457031.1">
    <property type="nucleotide sequence ID" value="NZ_JARBJQ010000002.1"/>
</dbReference>
<comment type="caution">
    <text evidence="2">The sequence shown here is derived from an EMBL/GenBank/DDBJ whole genome shotgun (WGS) entry which is preliminary data.</text>
</comment>
<dbReference type="InterPro" id="IPR036736">
    <property type="entry name" value="ACP-like_sf"/>
</dbReference>
<evidence type="ECO:0000313" key="3">
    <source>
        <dbReference type="Proteomes" id="UP000718593"/>
    </source>
</evidence>
<protein>
    <submittedName>
        <fullName evidence="2">Acyl carrier protein</fullName>
    </submittedName>
</protein>
<sequence>MDSIGLIREFLKDRLGVEPDRVVPAAALAELGVDSLMMLELMFEFEDRFNIKLSNDTTAPKTVGDMVSLMDGLIAATQS</sequence>